<evidence type="ECO:0000256" key="4">
    <source>
        <dbReference type="ARBA" id="ARBA00022833"/>
    </source>
</evidence>
<dbReference type="GO" id="GO:0046872">
    <property type="term" value="F:metal ion binding"/>
    <property type="evidence" value="ECO:0007669"/>
    <property type="project" value="UniProtKB-KW"/>
</dbReference>
<keyword evidence="5" id="KW-0560">Oxidoreductase</keyword>
<evidence type="ECO:0000313" key="6">
    <source>
        <dbReference type="EMBL" id="SUS05422.1"/>
    </source>
</evidence>
<dbReference type="GO" id="GO:0016491">
    <property type="term" value="F:oxidoreductase activity"/>
    <property type="evidence" value="ECO:0007669"/>
    <property type="project" value="UniProtKB-KW"/>
</dbReference>
<dbReference type="PANTHER" id="PTHR43350">
    <property type="entry name" value="NAD-DEPENDENT ALCOHOL DEHYDROGENASE"/>
    <property type="match status" value="1"/>
</dbReference>
<evidence type="ECO:0000256" key="3">
    <source>
        <dbReference type="ARBA" id="ARBA00022723"/>
    </source>
</evidence>
<reference evidence="6" key="1">
    <citation type="submission" date="2018-07" db="EMBL/GenBank/DDBJ databases">
        <authorList>
            <person name="Quirk P.G."/>
            <person name="Krulwich T.A."/>
        </authorList>
    </citation>
    <scope>NUCLEOTIDE SEQUENCE</scope>
</reference>
<comment type="similarity">
    <text evidence="2">Belongs to the zinc-containing alcohol dehydrogenase family.</text>
</comment>
<dbReference type="Gene3D" id="3.90.180.10">
    <property type="entry name" value="Medium-chain alcohol dehydrogenases, catalytic domain"/>
    <property type="match status" value="1"/>
</dbReference>
<organism evidence="6">
    <name type="scientific">metagenome</name>
    <dbReference type="NCBI Taxonomy" id="256318"/>
    <lineage>
        <taxon>unclassified sequences</taxon>
        <taxon>metagenomes</taxon>
    </lineage>
</organism>
<dbReference type="SUPFAM" id="SSF51735">
    <property type="entry name" value="NAD(P)-binding Rossmann-fold domains"/>
    <property type="match status" value="1"/>
</dbReference>
<comment type="cofactor">
    <cofactor evidence="1">
        <name>Zn(2+)</name>
        <dbReference type="ChEBI" id="CHEBI:29105"/>
    </cofactor>
</comment>
<evidence type="ECO:0000256" key="2">
    <source>
        <dbReference type="ARBA" id="ARBA00008072"/>
    </source>
</evidence>
<dbReference type="AlphaFoldDB" id="A0A380TBC4"/>
<gene>
    <name evidence="6" type="ORF">DF3PB_1950006</name>
</gene>
<dbReference type="PANTHER" id="PTHR43350:SF19">
    <property type="entry name" value="D-GULOSIDE 3-DEHYDROGENASE"/>
    <property type="match status" value="1"/>
</dbReference>
<evidence type="ECO:0000256" key="1">
    <source>
        <dbReference type="ARBA" id="ARBA00001947"/>
    </source>
</evidence>
<dbReference type="CDD" id="cd08255">
    <property type="entry name" value="2-desacetyl-2-hydroxyethyl_bacteriochlorophyllide_like"/>
    <property type="match status" value="1"/>
</dbReference>
<evidence type="ECO:0000256" key="5">
    <source>
        <dbReference type="ARBA" id="ARBA00023002"/>
    </source>
</evidence>
<accession>A0A380TBC4</accession>
<protein>
    <submittedName>
        <fullName evidence="6">Dehydrogenase</fullName>
    </submittedName>
</protein>
<dbReference type="EMBL" id="UIDG01000107">
    <property type="protein sequence ID" value="SUS05422.1"/>
    <property type="molecule type" value="Genomic_DNA"/>
</dbReference>
<dbReference type="SUPFAM" id="SSF50129">
    <property type="entry name" value="GroES-like"/>
    <property type="match status" value="1"/>
</dbReference>
<dbReference type="InterPro" id="IPR011032">
    <property type="entry name" value="GroES-like_sf"/>
</dbReference>
<keyword evidence="4" id="KW-0862">Zinc</keyword>
<proteinExistence type="inferred from homology"/>
<dbReference type="Gene3D" id="3.40.50.720">
    <property type="entry name" value="NAD(P)-binding Rossmann-like Domain"/>
    <property type="match status" value="1"/>
</dbReference>
<name>A0A380TBC4_9ZZZZ</name>
<sequence length="323" mass="34387">MPPLTVRAFWVNGPERAEIREQPLLLPSGDELLVRALCSGISRGTEVLVYRNRVPVSEYARMRCPFQEGAFPAPVKYGYSWVGAVEKGPERLRGTTVFVLHPHQDWAVVPAAAAVPVPAAVPAARAILAANMETALNALWDGEVQAGDRVCVLGAGVVGLMLAHLASRIPAVRCLIVDPDAGKEAAAAALGLTFCAAPPDDLFDVVFHASGNPAGLATALALADFEATVVEASWYGVTPVTLPLGEGFHAKRLTLRSSQVGAVSPRQRARLSHRQRLEMALALLADDRLDGLITGESAFADLPQVMARLADGSLPALCHRIRY</sequence>
<dbReference type="InterPro" id="IPR036291">
    <property type="entry name" value="NAD(P)-bd_dom_sf"/>
</dbReference>
<keyword evidence="3" id="KW-0479">Metal-binding</keyword>